<proteinExistence type="inferred from homology"/>
<protein>
    <recommendedName>
        <fullName evidence="2">Antitoxin</fullName>
    </recommendedName>
</protein>
<dbReference type="InterPro" id="IPR036165">
    <property type="entry name" value="YefM-like_sf"/>
</dbReference>
<evidence type="ECO:0000313" key="4">
    <source>
        <dbReference type="Proteomes" id="UP000176944"/>
    </source>
</evidence>
<evidence type="ECO:0000256" key="2">
    <source>
        <dbReference type="RuleBase" id="RU362080"/>
    </source>
</evidence>
<evidence type="ECO:0000256" key="1">
    <source>
        <dbReference type="ARBA" id="ARBA00009981"/>
    </source>
</evidence>
<dbReference type="Gene3D" id="3.40.1620.10">
    <property type="entry name" value="YefM-like domain"/>
    <property type="match status" value="1"/>
</dbReference>
<organism evidence="3 4">
    <name type="scientific">Moorena producens (strain JHB)</name>
    <dbReference type="NCBI Taxonomy" id="1454205"/>
    <lineage>
        <taxon>Bacteria</taxon>
        <taxon>Bacillati</taxon>
        <taxon>Cyanobacteriota</taxon>
        <taxon>Cyanophyceae</taxon>
        <taxon>Coleofasciculales</taxon>
        <taxon>Coleofasciculaceae</taxon>
        <taxon>Moorena</taxon>
    </lineage>
</organism>
<sequence length="108" mass="12227">MFSLRDIHPLSEFQRGAKAFIARLKETKTPMVLTVNGKAAAVVQDAESYQQLLDRMELLESIAGIRKSIEEFEQGQGIPLKQAFQRVRRGSQQRLESIDQLLGDDPEI</sequence>
<reference evidence="4" key="1">
    <citation type="submission" date="2016-10" db="EMBL/GenBank/DDBJ databases">
        <title>Comparative genomics uncovers the prolific and rare metabolic potential of the cyanobacterial genus Moorea.</title>
        <authorList>
            <person name="Leao T."/>
            <person name="Castelao G."/>
            <person name="Korobeynikov A."/>
            <person name="Monroe E.A."/>
            <person name="Podell S."/>
            <person name="Glukhov E."/>
            <person name="Allen E."/>
            <person name="Gerwick W.H."/>
            <person name="Gerwick L."/>
        </authorList>
    </citation>
    <scope>NUCLEOTIDE SEQUENCE [LARGE SCALE GENOMIC DNA]</scope>
    <source>
        <strain evidence="4">JHB</strain>
    </source>
</reference>
<name>A0A1D9FX33_MOOP1</name>
<dbReference type="AlphaFoldDB" id="A0A1D9FX33"/>
<dbReference type="InterPro" id="IPR006442">
    <property type="entry name" value="Antitoxin_Phd/YefM"/>
</dbReference>
<evidence type="ECO:0000313" key="3">
    <source>
        <dbReference type="EMBL" id="AOY79939.1"/>
    </source>
</evidence>
<dbReference type="Pfam" id="PF02604">
    <property type="entry name" value="PhdYeFM_antitox"/>
    <property type="match status" value="1"/>
</dbReference>
<dbReference type="NCBIfam" id="TIGR01552">
    <property type="entry name" value="phd_fam"/>
    <property type="match status" value="1"/>
</dbReference>
<comment type="function">
    <text evidence="2">Antitoxin component of a type II toxin-antitoxin (TA) system.</text>
</comment>
<accession>A0A1D9FX33</accession>
<dbReference type="Proteomes" id="UP000176944">
    <property type="component" value="Chromosome"/>
</dbReference>
<gene>
    <name evidence="3" type="ORF">BJP36_08390</name>
</gene>
<dbReference type="EMBL" id="CP017708">
    <property type="protein sequence ID" value="AOY79939.1"/>
    <property type="molecule type" value="Genomic_DNA"/>
</dbReference>
<dbReference type="SUPFAM" id="SSF143120">
    <property type="entry name" value="YefM-like"/>
    <property type="match status" value="1"/>
</dbReference>
<comment type="similarity">
    <text evidence="1 2">Belongs to the phD/YefM antitoxin family.</text>
</comment>